<dbReference type="SUPFAM" id="SSF53335">
    <property type="entry name" value="S-adenosyl-L-methionine-dependent methyltransferases"/>
    <property type="match status" value="1"/>
</dbReference>
<dbReference type="RefSeq" id="WP_376768773.1">
    <property type="nucleotide sequence ID" value="NZ_JACHLR010000011.1"/>
</dbReference>
<dbReference type="InterPro" id="IPR038375">
    <property type="entry name" value="NDUFAF7_sf"/>
</dbReference>
<keyword evidence="1" id="KW-0489">Methyltransferase</keyword>
<dbReference type="GO" id="GO:0035243">
    <property type="term" value="F:protein-arginine omega-N symmetric methyltransferase activity"/>
    <property type="evidence" value="ECO:0007669"/>
    <property type="project" value="TreeGrafter"/>
</dbReference>
<dbReference type="EMBL" id="JACHLR010000011">
    <property type="protein sequence ID" value="MBB4859368.1"/>
    <property type="molecule type" value="Genomic_DNA"/>
</dbReference>
<sequence length="354" mass="37622">MSGLADEAGEPLTAIFQRLIGNTGPISVQYFMGESNARYYASRDPLGDAGDFITAPEISQMFGELVGLWLADVWLRAGSPEPVHYVELGPGRGTLARDALRSAAKFGLVPKVHFVEGSTALKALQVEAVPQAVWHADLASLPTDSPILLVANEFLDALPIRQLVKTQGGWRERMVAVHDGAFVGLAGERPMDAAVPEALRQAEPGTLIETCPGAAAVVYEVAGRLVEQGGAALFVDYGHDAVRTGSTLQALRAHRKVDAFAHPGEADLTAHVDFATLANVALSRGCRWLGTVRQGDWLCALGIEARAQSLARFAPEHAAAIAAARDRLIAEDEMGALFKVMGLASPRWPDGAGF</sequence>
<evidence type="ECO:0000256" key="2">
    <source>
        <dbReference type="ARBA" id="ARBA00022679"/>
    </source>
</evidence>
<dbReference type="Proteomes" id="UP000555448">
    <property type="component" value="Unassembled WGS sequence"/>
</dbReference>
<dbReference type="InterPro" id="IPR003788">
    <property type="entry name" value="NDUFAF7"/>
</dbReference>
<dbReference type="Gene3D" id="3.40.50.12710">
    <property type="match status" value="1"/>
</dbReference>
<dbReference type="AlphaFoldDB" id="A0A7W7KC62"/>
<dbReference type="GO" id="GO:0032259">
    <property type="term" value="P:methylation"/>
    <property type="evidence" value="ECO:0007669"/>
    <property type="project" value="UniProtKB-KW"/>
</dbReference>
<dbReference type="PANTHER" id="PTHR12049">
    <property type="entry name" value="PROTEIN ARGININE METHYLTRANSFERASE NDUFAF7, MITOCHONDRIAL"/>
    <property type="match status" value="1"/>
</dbReference>
<reference evidence="3 4" key="1">
    <citation type="submission" date="2020-08" db="EMBL/GenBank/DDBJ databases">
        <title>Functional genomics of gut bacteria from endangered species of beetles.</title>
        <authorList>
            <person name="Carlos-Shanley C."/>
        </authorList>
    </citation>
    <scope>NUCLEOTIDE SEQUENCE [LARGE SCALE GENOMIC DNA]</scope>
    <source>
        <strain evidence="3 4">S00245</strain>
    </source>
</reference>
<gene>
    <name evidence="3" type="ORF">HNO88_002697</name>
</gene>
<keyword evidence="3" id="KW-0830">Ubiquinone</keyword>
<dbReference type="PANTHER" id="PTHR12049:SF7">
    <property type="entry name" value="PROTEIN ARGININE METHYLTRANSFERASE NDUFAF7, MITOCHONDRIAL"/>
    <property type="match status" value="1"/>
</dbReference>
<comment type="caution">
    <text evidence="3">The sequence shown here is derived from an EMBL/GenBank/DDBJ whole genome shotgun (WGS) entry which is preliminary data.</text>
</comment>
<evidence type="ECO:0000313" key="3">
    <source>
        <dbReference type="EMBL" id="MBB4859368.1"/>
    </source>
</evidence>
<evidence type="ECO:0000313" key="4">
    <source>
        <dbReference type="Proteomes" id="UP000555448"/>
    </source>
</evidence>
<keyword evidence="4" id="KW-1185">Reference proteome</keyword>
<accession>A0A7W7KC62</accession>
<evidence type="ECO:0000256" key="1">
    <source>
        <dbReference type="ARBA" id="ARBA00022603"/>
    </source>
</evidence>
<dbReference type="Pfam" id="PF02636">
    <property type="entry name" value="Methyltransf_28"/>
    <property type="match status" value="1"/>
</dbReference>
<organism evidence="3 4">
    <name type="scientific">Novosphingobium chloroacetimidivorans</name>
    <dbReference type="NCBI Taxonomy" id="1428314"/>
    <lineage>
        <taxon>Bacteria</taxon>
        <taxon>Pseudomonadati</taxon>
        <taxon>Pseudomonadota</taxon>
        <taxon>Alphaproteobacteria</taxon>
        <taxon>Sphingomonadales</taxon>
        <taxon>Sphingomonadaceae</taxon>
        <taxon>Novosphingobium</taxon>
    </lineage>
</organism>
<keyword evidence="2" id="KW-0808">Transferase</keyword>
<proteinExistence type="predicted"/>
<dbReference type="InterPro" id="IPR029063">
    <property type="entry name" value="SAM-dependent_MTases_sf"/>
</dbReference>
<name>A0A7W7KC62_9SPHN</name>
<protein>
    <submittedName>
        <fullName evidence="3">NADH dehydrogenase [ubiquinone] 1 alpha subcomplex assembly factor 7</fullName>
    </submittedName>
</protein>